<accession>A0AAQ1JX02</accession>
<dbReference type="InterPro" id="IPR032710">
    <property type="entry name" value="NTF2-like_dom_sf"/>
</dbReference>
<dbReference type="InterPro" id="IPR039437">
    <property type="entry name" value="FrzH/put_lumazine-bd"/>
</dbReference>
<dbReference type="Gene3D" id="3.10.450.50">
    <property type="match status" value="1"/>
</dbReference>
<dbReference type="Proteomes" id="UP000183529">
    <property type="component" value="Unassembled WGS sequence"/>
</dbReference>
<name>A0AAQ1JX02_9BURK</name>
<dbReference type="AlphaFoldDB" id="A0AAQ1JX02"/>
<dbReference type="RefSeq" id="WP_065057795.1">
    <property type="nucleotide sequence ID" value="NZ_CADFGN010000004.1"/>
</dbReference>
<protein>
    <submittedName>
        <fullName evidence="1">Lumazine-binding</fullName>
    </submittedName>
</protein>
<dbReference type="EMBL" id="FNZM01000018">
    <property type="protein sequence ID" value="SEK10107.1"/>
    <property type="molecule type" value="Genomic_DNA"/>
</dbReference>
<sequence>MEAGDAFAQIAATIERFFIGMHNGDARRLRSAFDPHAQLWGYYHGDFYRQSLDEWIAEIEGMDKPSESGEPFDMRIVAVDVTGRSAAVKTATLYQGLRFTDYLTLVEFDVGWKIVNKTYHHD</sequence>
<dbReference type="Pfam" id="PF12893">
    <property type="entry name" value="Lumazine_bd_2"/>
    <property type="match status" value="1"/>
</dbReference>
<gene>
    <name evidence="1" type="ORF">SAMN05216550_118139</name>
</gene>
<dbReference type="SUPFAM" id="SSF54427">
    <property type="entry name" value="NTF2-like"/>
    <property type="match status" value="1"/>
</dbReference>
<proteinExistence type="predicted"/>
<comment type="caution">
    <text evidence="1">The sequence shown here is derived from an EMBL/GenBank/DDBJ whole genome shotgun (WGS) entry which is preliminary data.</text>
</comment>
<evidence type="ECO:0000313" key="2">
    <source>
        <dbReference type="Proteomes" id="UP000183529"/>
    </source>
</evidence>
<organism evidence="1 2">
    <name type="scientific">Paraburkholderia tropica</name>
    <dbReference type="NCBI Taxonomy" id="92647"/>
    <lineage>
        <taxon>Bacteria</taxon>
        <taxon>Pseudomonadati</taxon>
        <taxon>Pseudomonadota</taxon>
        <taxon>Betaproteobacteria</taxon>
        <taxon>Burkholderiales</taxon>
        <taxon>Burkholderiaceae</taxon>
        <taxon>Paraburkholderia</taxon>
    </lineage>
</organism>
<reference evidence="1 2" key="1">
    <citation type="submission" date="2016-10" db="EMBL/GenBank/DDBJ databases">
        <authorList>
            <person name="Varghese N."/>
            <person name="Submissions S."/>
        </authorList>
    </citation>
    <scope>NUCLEOTIDE SEQUENCE [LARGE SCALE GENOMIC DNA]</scope>
    <source>
        <strain evidence="1 2">LMG 22274</strain>
    </source>
</reference>
<evidence type="ECO:0000313" key="1">
    <source>
        <dbReference type="EMBL" id="SEK10107.1"/>
    </source>
</evidence>